<accession>A0ABV0EL59</accession>
<evidence type="ECO:0000313" key="2">
    <source>
        <dbReference type="Proteomes" id="UP000664357"/>
    </source>
</evidence>
<evidence type="ECO:0008006" key="3">
    <source>
        <dbReference type="Google" id="ProtNLM"/>
    </source>
</evidence>
<reference evidence="1 2" key="1">
    <citation type="submission" date="2024-02" db="EMBL/GenBank/DDBJ databases">
        <title>The Genome Sequence of Enterococcus sp. DIV0159.</title>
        <authorList>
            <person name="Earl A."/>
            <person name="Manson A."/>
            <person name="Gilmore M."/>
            <person name="Sanders J."/>
            <person name="Shea T."/>
            <person name="Howe W."/>
            <person name="Livny J."/>
            <person name="Cuomo C."/>
            <person name="Neafsey D."/>
            <person name="Birren B."/>
        </authorList>
    </citation>
    <scope>NUCLEOTIDE SEQUENCE [LARGE SCALE GENOMIC DNA]</scope>
    <source>
        <strain evidence="1 2">665A</strain>
    </source>
</reference>
<dbReference type="Proteomes" id="UP000664357">
    <property type="component" value="Unassembled WGS sequence"/>
</dbReference>
<protein>
    <recommendedName>
        <fullName evidence="3">AbrB family transcriptional regulator</fullName>
    </recommendedName>
</protein>
<name>A0ABV0EL59_9ENTE</name>
<dbReference type="NCBIfam" id="NF047400">
    <property type="entry name" value="MazE_PemI_antitoxin"/>
    <property type="match status" value="1"/>
</dbReference>
<gene>
    <name evidence="1" type="ORF">JZO67_001326</name>
</gene>
<proteinExistence type="predicted"/>
<sequence length="76" mass="8551">MLIARSRLQGNAVVITLPPKDGKKPEPNKEYLVEYSKDGTILLIPKITDPFAAATIGEFYEEDKWSDMQPEGRELS</sequence>
<organism evidence="1 2">
    <name type="scientific">Candidatus Enterococcus ferrettii</name>
    <dbReference type="NCBI Taxonomy" id="2815324"/>
    <lineage>
        <taxon>Bacteria</taxon>
        <taxon>Bacillati</taxon>
        <taxon>Bacillota</taxon>
        <taxon>Bacilli</taxon>
        <taxon>Lactobacillales</taxon>
        <taxon>Enterococcaceae</taxon>
        <taxon>Enterococcus</taxon>
    </lineage>
</organism>
<evidence type="ECO:0000313" key="1">
    <source>
        <dbReference type="EMBL" id="MEO1769375.1"/>
    </source>
</evidence>
<comment type="caution">
    <text evidence="1">The sequence shown here is derived from an EMBL/GenBank/DDBJ whole genome shotgun (WGS) entry which is preliminary data.</text>
</comment>
<dbReference type="RefSeq" id="WP_207700550.1">
    <property type="nucleotide sequence ID" value="NZ_JAFREL020000001.1"/>
</dbReference>
<dbReference type="EMBL" id="JAFREL020000001">
    <property type="protein sequence ID" value="MEO1769375.1"/>
    <property type="molecule type" value="Genomic_DNA"/>
</dbReference>
<keyword evidence="2" id="KW-1185">Reference proteome</keyword>